<evidence type="ECO:0000259" key="7">
    <source>
        <dbReference type="Pfam" id="PF00496"/>
    </source>
</evidence>
<dbReference type="Pfam" id="PF00496">
    <property type="entry name" value="SBP_bac_5"/>
    <property type="match status" value="1"/>
</dbReference>
<evidence type="ECO:0000256" key="5">
    <source>
        <dbReference type="SAM" id="MobiDB-lite"/>
    </source>
</evidence>
<keyword evidence="3" id="KW-0813">Transport</keyword>
<evidence type="ECO:0000256" key="6">
    <source>
        <dbReference type="SAM" id="SignalP"/>
    </source>
</evidence>
<dbReference type="Proteomes" id="UP001199355">
    <property type="component" value="Unassembled WGS sequence"/>
</dbReference>
<feature type="region of interest" description="Disordered" evidence="5">
    <location>
        <begin position="32"/>
        <end position="66"/>
    </location>
</feature>
<accession>A0AAE3DLI1</accession>
<gene>
    <name evidence="8" type="ORF">LKD45_01265</name>
</gene>
<dbReference type="Gene3D" id="3.10.105.10">
    <property type="entry name" value="Dipeptide-binding Protein, Domain 3"/>
    <property type="match status" value="2"/>
</dbReference>
<proteinExistence type="inferred from homology"/>
<comment type="subcellular location">
    <subcellularLocation>
        <location evidence="1">Cell membrane</location>
        <topology evidence="1">Lipid-anchor</topology>
    </subcellularLocation>
</comment>
<dbReference type="Gene3D" id="3.90.76.10">
    <property type="entry name" value="Dipeptide-binding Protein, Domain 1"/>
    <property type="match status" value="1"/>
</dbReference>
<evidence type="ECO:0000256" key="3">
    <source>
        <dbReference type="ARBA" id="ARBA00022448"/>
    </source>
</evidence>
<evidence type="ECO:0000313" key="8">
    <source>
        <dbReference type="EMBL" id="MCC2166337.1"/>
    </source>
</evidence>
<keyword evidence="9" id="KW-1185">Reference proteome</keyword>
<keyword evidence="4 6" id="KW-0732">Signal</keyword>
<comment type="caution">
    <text evidence="8">The sequence shown here is derived from an EMBL/GenBank/DDBJ whole genome shotgun (WGS) entry which is preliminary data.</text>
</comment>
<sequence length="596" mass="65352">MKKKYLALVLAACMTASLAACGSTAADTSAPAATTEEAADTAAAESTEAADTAAATGEHGPSSEAAPAWEDYDARIAAIRSETDLVKREALMHEAEDELMNTWAVVPLYYYNDSYLQKTDVENIYSNLFGFKYFGFAKTPTNTLDLQIASEPDKLDPALNSTVDGACLAILNFSGLFAYDENGQLVPELADSYEMSEDGMTYTFTMKDGLKWSDGEALDANDVLYSWNRLADENTAADYSYLCSVFATKDDGTLDIEASEDGKTFTAHLNAPCAYFLDLCAFPAFYPVPQQAVEAADGADTNPGAWALEAGFVGSGPFVLTEWKHNESMTYEPNPNYWAADKVSLTKINFMLSSDDTAIYNAFQDGSLQFADTIPTDMMATVKDTPEYHKIPTLGTYYCGFNVNSELFAGKTVEEAAAMREAFTLLIDRQYIVDAIAQANQEVANTFIPTGMSDGNGGEFRANDDAYTYPDEENVGYFNPTDMEGNTEKAIELLKSAGYEFDESGMLSANTPINMTYLTNDSEGNVKIGEAIQQDFAMIGINVTVETREWSVFLNERKDGQFDFAREGWLADYNDPINMLEMWETTSGNNDMQFGR</sequence>
<dbReference type="InterPro" id="IPR039424">
    <property type="entry name" value="SBP_5"/>
</dbReference>
<dbReference type="GO" id="GO:0005886">
    <property type="term" value="C:plasma membrane"/>
    <property type="evidence" value="ECO:0007669"/>
    <property type="project" value="UniProtKB-SubCell"/>
</dbReference>
<name>A0AAE3DLI1_9FIRM</name>
<feature type="compositionally biased region" description="Low complexity" evidence="5">
    <location>
        <begin position="32"/>
        <end position="56"/>
    </location>
</feature>
<reference evidence="8 9" key="1">
    <citation type="submission" date="2021-10" db="EMBL/GenBank/DDBJ databases">
        <title>Anaerobic single-cell dispensing facilitates the cultivation of human gut bacteria.</title>
        <authorList>
            <person name="Afrizal A."/>
        </authorList>
    </citation>
    <scope>NUCLEOTIDE SEQUENCE [LARGE SCALE GENOMIC DNA]</scope>
    <source>
        <strain evidence="8 9">CLA-AA-H244</strain>
    </source>
</reference>
<dbReference type="PROSITE" id="PS01040">
    <property type="entry name" value="SBP_BACTERIAL_5"/>
    <property type="match status" value="1"/>
</dbReference>
<dbReference type="PROSITE" id="PS51257">
    <property type="entry name" value="PROKAR_LIPOPROTEIN"/>
    <property type="match status" value="1"/>
</dbReference>
<protein>
    <submittedName>
        <fullName evidence="8">ABC transporter substrate-binding protein</fullName>
    </submittedName>
</protein>
<evidence type="ECO:0000256" key="1">
    <source>
        <dbReference type="ARBA" id="ARBA00004193"/>
    </source>
</evidence>
<feature type="domain" description="Solute-binding protein family 5" evidence="7">
    <location>
        <begin position="185"/>
        <end position="590"/>
    </location>
</feature>
<dbReference type="SUPFAM" id="SSF53850">
    <property type="entry name" value="Periplasmic binding protein-like II"/>
    <property type="match status" value="2"/>
</dbReference>
<dbReference type="CDD" id="cd08504">
    <property type="entry name" value="PBP2_OppA"/>
    <property type="match status" value="1"/>
</dbReference>
<evidence type="ECO:0000313" key="9">
    <source>
        <dbReference type="Proteomes" id="UP001199355"/>
    </source>
</evidence>
<dbReference type="Gene3D" id="3.40.190.10">
    <property type="entry name" value="Periplasmic binding protein-like II"/>
    <property type="match status" value="2"/>
</dbReference>
<feature type="chain" id="PRO_5042290717" evidence="6">
    <location>
        <begin position="20"/>
        <end position="596"/>
    </location>
</feature>
<comment type="similarity">
    <text evidence="2">Belongs to the bacterial solute-binding protein 5 family.</text>
</comment>
<dbReference type="PANTHER" id="PTHR30290">
    <property type="entry name" value="PERIPLASMIC BINDING COMPONENT OF ABC TRANSPORTER"/>
    <property type="match status" value="1"/>
</dbReference>
<evidence type="ECO:0000256" key="2">
    <source>
        <dbReference type="ARBA" id="ARBA00005695"/>
    </source>
</evidence>
<dbReference type="EMBL" id="JAJEQF010000001">
    <property type="protein sequence ID" value="MCC2166337.1"/>
    <property type="molecule type" value="Genomic_DNA"/>
</dbReference>
<dbReference type="GO" id="GO:1904680">
    <property type="term" value="F:peptide transmembrane transporter activity"/>
    <property type="evidence" value="ECO:0007669"/>
    <property type="project" value="TreeGrafter"/>
</dbReference>
<dbReference type="AlphaFoldDB" id="A0AAE3DLI1"/>
<dbReference type="GO" id="GO:0015833">
    <property type="term" value="P:peptide transport"/>
    <property type="evidence" value="ECO:0007669"/>
    <property type="project" value="TreeGrafter"/>
</dbReference>
<dbReference type="RefSeq" id="WP_118762698.1">
    <property type="nucleotide sequence ID" value="NZ_JAJEQF010000001.1"/>
</dbReference>
<evidence type="ECO:0000256" key="4">
    <source>
        <dbReference type="ARBA" id="ARBA00022729"/>
    </source>
</evidence>
<dbReference type="InterPro" id="IPR000914">
    <property type="entry name" value="SBP_5_dom"/>
</dbReference>
<dbReference type="InterPro" id="IPR023765">
    <property type="entry name" value="SBP_5_CS"/>
</dbReference>
<feature type="signal peptide" evidence="6">
    <location>
        <begin position="1"/>
        <end position="19"/>
    </location>
</feature>
<dbReference type="PANTHER" id="PTHR30290:SF10">
    <property type="entry name" value="PERIPLASMIC OLIGOPEPTIDE-BINDING PROTEIN-RELATED"/>
    <property type="match status" value="1"/>
</dbReference>
<organism evidence="8 9">
    <name type="scientific">Gallintestinimicrobium propionicum</name>
    <dbReference type="NCBI Taxonomy" id="2981770"/>
    <lineage>
        <taxon>Bacteria</taxon>
        <taxon>Bacillati</taxon>
        <taxon>Bacillota</taxon>
        <taxon>Clostridia</taxon>
        <taxon>Lachnospirales</taxon>
        <taxon>Lachnospiraceae</taxon>
        <taxon>Gallintestinimicrobium</taxon>
    </lineage>
</organism>